<evidence type="ECO:0000313" key="5">
    <source>
        <dbReference type="Proteomes" id="UP000056968"/>
    </source>
</evidence>
<proteinExistence type="predicted"/>
<evidence type="ECO:0000256" key="2">
    <source>
        <dbReference type="ARBA" id="ARBA00022525"/>
    </source>
</evidence>
<protein>
    <recommendedName>
        <fullName evidence="3">Fibrillar collagen NC1 domain-containing protein</fullName>
    </recommendedName>
</protein>
<dbReference type="AlphaFoldDB" id="A0A0S3F2D8"/>
<dbReference type="RefSeq" id="WP_062066774.1">
    <property type="nucleotide sequence ID" value="NZ_CP013264.1"/>
</dbReference>
<dbReference type="GO" id="GO:0005576">
    <property type="term" value="C:extracellular region"/>
    <property type="evidence" value="ECO:0007669"/>
    <property type="project" value="UniProtKB-SubCell"/>
</dbReference>
<keyword evidence="5" id="KW-1185">Reference proteome</keyword>
<evidence type="ECO:0000256" key="1">
    <source>
        <dbReference type="ARBA" id="ARBA00004613"/>
    </source>
</evidence>
<dbReference type="InterPro" id="IPR038301">
    <property type="entry name" value="AraC-like_sf"/>
</dbReference>
<evidence type="ECO:0000313" key="4">
    <source>
        <dbReference type="EMBL" id="ALR21741.1"/>
    </source>
</evidence>
<dbReference type="EMBL" id="CP013264">
    <property type="protein sequence ID" value="ALR21741.1"/>
    <property type="molecule type" value="Genomic_DNA"/>
</dbReference>
<dbReference type="Proteomes" id="UP000056968">
    <property type="component" value="Chromosome"/>
</dbReference>
<dbReference type="Gene3D" id="1.10.8.930">
    <property type="entry name" value="Protein of unknown function DUF1465"/>
    <property type="match status" value="1"/>
</dbReference>
<dbReference type="OrthoDB" id="9799531at2"/>
<accession>A0A0S3F2D8</accession>
<comment type="subcellular location">
    <subcellularLocation>
        <location evidence="1">Secreted</location>
    </subcellularLocation>
</comment>
<organism evidence="4 5">
    <name type="scientific">Sphingobium baderi</name>
    <dbReference type="NCBI Taxonomy" id="1332080"/>
    <lineage>
        <taxon>Bacteria</taxon>
        <taxon>Pseudomonadati</taxon>
        <taxon>Pseudomonadota</taxon>
        <taxon>Alphaproteobacteria</taxon>
        <taxon>Sphingomonadales</taxon>
        <taxon>Sphingomonadaceae</taxon>
        <taxon>Sphingobium</taxon>
    </lineage>
</organism>
<keyword evidence="2" id="KW-0964">Secreted</keyword>
<name>A0A0S3F2D8_9SPHN</name>
<dbReference type="PROSITE" id="PS51461">
    <property type="entry name" value="NC1_FIB"/>
    <property type="match status" value="1"/>
</dbReference>
<dbReference type="Pfam" id="PF07323">
    <property type="entry name" value="DUF1465"/>
    <property type="match status" value="1"/>
</dbReference>
<dbReference type="GO" id="GO:0005201">
    <property type="term" value="F:extracellular matrix structural constituent"/>
    <property type="evidence" value="ECO:0007669"/>
    <property type="project" value="InterPro"/>
</dbReference>
<dbReference type="InterPro" id="IPR000885">
    <property type="entry name" value="Fib_collagen_C"/>
</dbReference>
<gene>
    <name evidence="4" type="ORF">ATN00_16980</name>
</gene>
<evidence type="ECO:0000259" key="3">
    <source>
        <dbReference type="PROSITE" id="PS51461"/>
    </source>
</evidence>
<dbReference type="InterPro" id="IPR010848">
    <property type="entry name" value="DUF1465"/>
</dbReference>
<sequence length="159" mass="17756">MGKAASLDRGLHRRLVDGLYLEAMVMADEARSYFDSGALPEDLAEEPLQRVAFACESLKVTTRLMHIIAWLLSQRAWQRGEIGDAELGEEKYRLGAAAQSDEGLVAAFPFAARSLVEASQELYARVARLQERIDLMLRPDGEERQSPARALMDRLSTSF</sequence>
<dbReference type="KEGG" id="sbd:ATN00_16980"/>
<reference evidence="4 5" key="1">
    <citation type="submission" date="2015-11" db="EMBL/GenBank/DDBJ databases">
        <title>A Two-component Flavoprotein Monooxygenase System MeaXY Responsible for para-Hydroxylation of 2-Methyl-6-ethylaniline and 2,6-Diethylaniline in Sphingobium baderi DE-13.</title>
        <authorList>
            <person name="Cheng M."/>
            <person name="Meng Q."/>
            <person name="Yang Y."/>
            <person name="Chu C."/>
            <person name="Yan X."/>
            <person name="He J."/>
            <person name="Li S."/>
        </authorList>
    </citation>
    <scope>NUCLEOTIDE SEQUENCE [LARGE SCALE GENOMIC DNA]</scope>
    <source>
        <strain evidence="4 5">DE-13</strain>
    </source>
</reference>
<feature type="domain" description="Fibrillar collagen NC1" evidence="3">
    <location>
        <begin position="120"/>
        <end position="159"/>
    </location>
</feature>
<dbReference type="STRING" id="1332080.ATN00_16980"/>